<dbReference type="AlphaFoldDB" id="G7VZN5"/>
<name>G7VZN5_PAETH</name>
<dbReference type="HOGENOM" id="CLU_190571_1_1_9"/>
<evidence type="ECO:0000259" key="1">
    <source>
        <dbReference type="Pfam" id="PF12645"/>
    </source>
</evidence>
<dbReference type="InterPro" id="IPR013325">
    <property type="entry name" value="RNA_pol_sigma_r2"/>
</dbReference>
<dbReference type="InterPro" id="IPR024760">
    <property type="entry name" value="HTH_dom_conjug_TS-like"/>
</dbReference>
<dbReference type="Proteomes" id="UP000005876">
    <property type="component" value="Chromosome"/>
</dbReference>
<reference evidence="2 3" key="3">
    <citation type="journal article" date="2012" name="J. Bacteriol.">
        <title>Genome Sequence of Paenibacillus terrae HPL-003, a Xylanase-Producing Bacterium Isolated from Soil Found in Forest Residue.</title>
        <authorList>
            <person name="Shin S.H."/>
            <person name="Kim S."/>
            <person name="Kim J.Y."/>
            <person name="Song H.Y."/>
            <person name="Cho S.J."/>
            <person name="Kim D.R."/>
            <person name="Lee K.I."/>
            <person name="Lim H.K."/>
            <person name="Park N.J."/>
            <person name="Hwang I.T."/>
            <person name="Yang K.S."/>
        </authorList>
    </citation>
    <scope>NUCLEOTIDE SEQUENCE [LARGE SCALE GENOMIC DNA]</scope>
    <source>
        <strain evidence="2 3">HPL-003</strain>
    </source>
</reference>
<accession>G7VZN5</accession>
<sequence length="65" mass="7479">MNSTSTLLHLAQNGDKEAEATLITRYEPVINKYAKRNGSMDEDCKQQLTIAFILAVRRFDLSRYE</sequence>
<protein>
    <recommendedName>
        <fullName evidence="1">Helix-turn-helix conjugative transposon-like domain-containing protein</fullName>
    </recommendedName>
</protein>
<dbReference type="GO" id="GO:0003700">
    <property type="term" value="F:DNA-binding transcription factor activity"/>
    <property type="evidence" value="ECO:0007669"/>
    <property type="project" value="InterPro"/>
</dbReference>
<feature type="domain" description="Helix-turn-helix conjugative transposon-like" evidence="1">
    <location>
        <begin position="7"/>
        <end position="60"/>
    </location>
</feature>
<dbReference type="SUPFAM" id="SSF88946">
    <property type="entry name" value="Sigma2 domain of RNA polymerase sigma factors"/>
    <property type="match status" value="1"/>
</dbReference>
<dbReference type="OrthoDB" id="1856222at2"/>
<gene>
    <name evidence="2" type="ordered locus">HPL003_02480</name>
</gene>
<dbReference type="Pfam" id="PF12645">
    <property type="entry name" value="HTH_16"/>
    <property type="match status" value="1"/>
</dbReference>
<dbReference type="GO" id="GO:0006352">
    <property type="term" value="P:DNA-templated transcription initiation"/>
    <property type="evidence" value="ECO:0007669"/>
    <property type="project" value="InterPro"/>
</dbReference>
<evidence type="ECO:0000313" key="2">
    <source>
        <dbReference type="EMBL" id="AET57277.1"/>
    </source>
</evidence>
<reference evidence="3" key="1">
    <citation type="submission" date="2011-11" db="EMBL/GenBank/DDBJ databases">
        <title>Complete sequence of Paenibacillus terrae HPL-003.</title>
        <authorList>
            <person name="Shin S.H."/>
            <person name="Kim S."/>
            <person name="Kim J.Y."/>
        </authorList>
    </citation>
    <scope>NUCLEOTIDE SEQUENCE [LARGE SCALE GENOMIC DNA]</scope>
    <source>
        <strain evidence="3">HPL-003</strain>
    </source>
</reference>
<proteinExistence type="predicted"/>
<dbReference type="eggNOG" id="ENOG5033IZI">
    <property type="taxonomic scope" value="Bacteria"/>
</dbReference>
<dbReference type="KEGG" id="pta:HPL003_02480"/>
<dbReference type="EMBL" id="CP003107">
    <property type="protein sequence ID" value="AET57277.1"/>
    <property type="molecule type" value="Genomic_DNA"/>
</dbReference>
<reference key="2">
    <citation type="submission" date="2011-11" db="EMBL/GenBank/DDBJ databases">
        <authorList>
            <person name="Shin S.H."/>
            <person name="Kim S."/>
            <person name="Kim J.Y."/>
        </authorList>
    </citation>
    <scope>NUCLEOTIDE SEQUENCE</scope>
    <source>
        <strain>HPL-003</strain>
    </source>
</reference>
<dbReference type="RefSeq" id="WP_014278060.1">
    <property type="nucleotide sequence ID" value="NC_016641.1"/>
</dbReference>
<organism evidence="2 3">
    <name type="scientific">Paenibacillus terrae (strain HPL-003)</name>
    <dbReference type="NCBI Taxonomy" id="985665"/>
    <lineage>
        <taxon>Bacteria</taxon>
        <taxon>Bacillati</taxon>
        <taxon>Bacillota</taxon>
        <taxon>Bacilli</taxon>
        <taxon>Bacillales</taxon>
        <taxon>Paenibacillaceae</taxon>
        <taxon>Paenibacillus</taxon>
    </lineage>
</organism>
<evidence type="ECO:0000313" key="3">
    <source>
        <dbReference type="Proteomes" id="UP000005876"/>
    </source>
</evidence>
<dbReference type="STRING" id="985665.HPL003_02480"/>